<dbReference type="SUPFAM" id="SSF69055">
    <property type="entry name" value="1-deoxy-D-xylulose-5-phosphate reductoisomerase, C-terminal domain"/>
    <property type="match status" value="1"/>
</dbReference>
<dbReference type="RefSeq" id="WP_094437185.1">
    <property type="nucleotide sequence ID" value="NZ_NKDB02000005.1"/>
</dbReference>
<evidence type="ECO:0000256" key="8">
    <source>
        <dbReference type="ARBA" id="ARBA00048543"/>
    </source>
</evidence>
<protein>
    <recommendedName>
        <fullName evidence="9">1-deoxy-D-xylulose 5-phosphate reductoisomerase</fullName>
        <shortName evidence="9">DXP reductoisomerase</shortName>
        <ecNumber evidence="9">1.1.1.267</ecNumber>
    </recommendedName>
    <alternativeName>
        <fullName evidence="9">1-deoxyxylulose-5-phosphate reductoisomerase</fullName>
    </alternativeName>
    <alternativeName>
        <fullName evidence="9">2-C-methyl-D-erythritol 4-phosphate synthase</fullName>
    </alternativeName>
</protein>
<evidence type="ECO:0000256" key="1">
    <source>
        <dbReference type="ARBA" id="ARBA00005094"/>
    </source>
</evidence>
<feature type="binding site" evidence="9">
    <location>
        <position position="203"/>
    </location>
    <ligand>
        <name>1-deoxy-D-xylulose 5-phosphate</name>
        <dbReference type="ChEBI" id="CHEBI:57792"/>
    </ligand>
</feature>
<feature type="binding site" evidence="9">
    <location>
        <position position="221"/>
    </location>
    <ligand>
        <name>1-deoxy-D-xylulose 5-phosphate</name>
        <dbReference type="ChEBI" id="CHEBI:57792"/>
    </ligand>
</feature>
<feature type="binding site" evidence="9">
    <location>
        <position position="151"/>
    </location>
    <ligand>
        <name>Mn(2+)</name>
        <dbReference type="ChEBI" id="CHEBI:29035"/>
    </ligand>
</feature>
<comment type="catalytic activity">
    <reaction evidence="8">
        <text>2-C-methyl-D-erythritol 4-phosphate + NADP(+) = 1-deoxy-D-xylulose 5-phosphate + NADPH + H(+)</text>
        <dbReference type="Rhea" id="RHEA:13717"/>
        <dbReference type="ChEBI" id="CHEBI:15378"/>
        <dbReference type="ChEBI" id="CHEBI:57783"/>
        <dbReference type="ChEBI" id="CHEBI:57792"/>
        <dbReference type="ChEBI" id="CHEBI:58262"/>
        <dbReference type="ChEBI" id="CHEBI:58349"/>
        <dbReference type="EC" id="1.1.1.267"/>
    </reaction>
    <physiologicalReaction direction="right-to-left" evidence="8">
        <dbReference type="Rhea" id="RHEA:13719"/>
    </physiologicalReaction>
</comment>
<feature type="domain" description="1-deoxy-D-xylulose 5-phosphate reductoisomerase N-terminal" evidence="10">
    <location>
        <begin position="5"/>
        <end position="133"/>
    </location>
</feature>
<evidence type="ECO:0000256" key="7">
    <source>
        <dbReference type="ARBA" id="ARBA00023229"/>
    </source>
</evidence>
<keyword evidence="3 9" id="KW-0479">Metal-binding</keyword>
<feature type="binding site" evidence="9">
    <location>
        <position position="152"/>
    </location>
    <ligand>
        <name>1-deoxy-D-xylulose 5-phosphate</name>
        <dbReference type="ChEBI" id="CHEBI:57792"/>
    </ligand>
</feature>
<comment type="caution">
    <text evidence="13">The sequence shown here is derived from an EMBL/GenBank/DDBJ whole genome shotgun (WGS) entry which is preliminary data.</text>
</comment>
<dbReference type="FunFam" id="3.40.50.720:FF:000045">
    <property type="entry name" value="1-deoxy-D-xylulose 5-phosphate reductoisomerase"/>
    <property type="match status" value="1"/>
</dbReference>
<dbReference type="EC" id="1.1.1.267" evidence="9"/>
<dbReference type="InterPro" id="IPR036169">
    <property type="entry name" value="DXPR_C_sf"/>
</dbReference>
<feature type="binding site" evidence="9">
    <location>
        <position position="180"/>
    </location>
    <ligand>
        <name>1-deoxy-D-xylulose 5-phosphate</name>
        <dbReference type="ChEBI" id="CHEBI:57792"/>
    </ligand>
</feature>
<evidence type="ECO:0000313" key="14">
    <source>
        <dbReference type="Proteomes" id="UP000216225"/>
    </source>
</evidence>
<feature type="binding site" evidence="9">
    <location>
        <position position="127"/>
    </location>
    <ligand>
        <name>NADPH</name>
        <dbReference type="ChEBI" id="CHEBI:57783"/>
    </ligand>
</feature>
<feature type="binding site" evidence="9">
    <location>
        <position position="125"/>
    </location>
    <ligand>
        <name>NADPH</name>
        <dbReference type="ChEBI" id="CHEBI:57783"/>
    </ligand>
</feature>
<dbReference type="Gene3D" id="1.10.1740.10">
    <property type="match status" value="1"/>
</dbReference>
<dbReference type="InterPro" id="IPR003821">
    <property type="entry name" value="DXP_reductoisomerase"/>
</dbReference>
<dbReference type="GO" id="GO:0051484">
    <property type="term" value="P:isopentenyl diphosphate biosynthetic process, methylerythritol 4-phosphate pathway involved in terpenoid biosynthetic process"/>
    <property type="evidence" value="ECO:0007669"/>
    <property type="project" value="TreeGrafter"/>
</dbReference>
<feature type="binding site" evidence="9">
    <location>
        <position position="216"/>
    </location>
    <ligand>
        <name>1-deoxy-D-xylulose 5-phosphate</name>
        <dbReference type="ChEBI" id="CHEBI:57792"/>
    </ligand>
</feature>
<dbReference type="UniPathway" id="UPA00056">
    <property type="reaction ID" value="UER00092"/>
</dbReference>
<name>A0A3R7EXB7_9BURK</name>
<feature type="binding site" evidence="9">
    <location>
        <position position="13"/>
    </location>
    <ligand>
        <name>NADPH</name>
        <dbReference type="ChEBI" id="CHEBI:57783"/>
    </ligand>
</feature>
<feature type="binding site" evidence="9">
    <location>
        <position position="12"/>
    </location>
    <ligand>
        <name>NADPH</name>
        <dbReference type="ChEBI" id="CHEBI:57783"/>
    </ligand>
</feature>
<sequence length="391" mass="42144">MKQRLTILGSTGSIGTSTLDVVARHPDRYEVFALSAATQVDLMLAQCARFRPRYAVMASSEHARQLDEKIKANGLATQVLQAPEALETIASHEQVDAVMAAIVGAAGLAPCLAAARAGKRLLLANKEALVVGGEVFMKAVRDGGATLLPIDSEHSAIFQSLPEDPATWAQRVDHVLLTASGGPFRTRDPATLREVTPEQACAHPNFSMGRKISIDSATMMNKALEVIEARWLFDLAPERIRVVIHPQQIIHSMVQFRDASIIAQLGTPDMRVPIACGLAWPERVESGAATLDFTQLAALTFEEADARRFPGLHLSWQALAAAPGTTAVLNAANEVAVEAFLQQRIRFDQIHALNLATLEAVHPSNPDTLQALLALDAQTRAAAQGLVQRFN</sequence>
<keyword evidence="4 9" id="KW-0521">NADP</keyword>
<dbReference type="SUPFAM" id="SSF55347">
    <property type="entry name" value="Glyceraldehyde-3-phosphate dehydrogenase-like, C-terminal domain"/>
    <property type="match status" value="1"/>
</dbReference>
<comment type="function">
    <text evidence="9">Catalyzes the NADPH-dependent rearrangement and reduction of 1-deoxy-D-xylulose-5-phosphate (DXP) to 2-C-methyl-D-erythritol 4-phosphate (MEP).</text>
</comment>
<feature type="binding site" evidence="9">
    <location>
        <position position="126"/>
    </location>
    <ligand>
        <name>1-deoxy-D-xylulose 5-phosphate</name>
        <dbReference type="ChEBI" id="CHEBI:57792"/>
    </ligand>
</feature>
<dbReference type="NCBIfam" id="NF003938">
    <property type="entry name" value="PRK05447.1-1"/>
    <property type="match status" value="1"/>
</dbReference>
<dbReference type="Proteomes" id="UP000216225">
    <property type="component" value="Unassembled WGS sequence"/>
</dbReference>
<reference evidence="13 14" key="1">
    <citation type="submission" date="2018-09" db="EMBL/GenBank/DDBJ databases">
        <title>Genome comparison of Alicycliphilus sp. BQ1, a polyurethanolytic bacterium, with its closest phylogenetic relatives Alicycliphilus denitrificans BC and K601, unable to attack polyurethane.</title>
        <authorList>
            <person name="Loza-Tavera H."/>
            <person name="Lozano L."/>
            <person name="Cevallos M."/>
            <person name="Maya-Lucas O."/>
            <person name="Garcia-Mena J."/>
            <person name="Hernandez J."/>
        </authorList>
    </citation>
    <scope>NUCLEOTIDE SEQUENCE [LARGE SCALE GENOMIC DNA]</scope>
    <source>
        <strain evidence="13 14">BQ1</strain>
    </source>
</reference>
<evidence type="ECO:0000256" key="2">
    <source>
        <dbReference type="ARBA" id="ARBA00006825"/>
    </source>
</evidence>
<gene>
    <name evidence="9" type="primary">dxr</name>
    <name evidence="13" type="ORF">CE154_020110</name>
</gene>
<feature type="domain" description="DXP reductoisomerase C-terminal" evidence="12">
    <location>
        <begin position="265"/>
        <end position="381"/>
    </location>
</feature>
<feature type="binding site" evidence="9">
    <location>
        <position position="37"/>
    </location>
    <ligand>
        <name>NADPH</name>
        <dbReference type="ChEBI" id="CHEBI:57783"/>
    </ligand>
</feature>
<dbReference type="Gene3D" id="3.40.50.720">
    <property type="entry name" value="NAD(P)-binding Rossmann-like Domain"/>
    <property type="match status" value="1"/>
</dbReference>
<comment type="pathway">
    <text evidence="1 9">Isoprenoid biosynthesis; isopentenyl diphosphate biosynthesis via DXP pathway; isopentenyl diphosphate from 1-deoxy-D-xylulose 5-phosphate: step 1/6.</text>
</comment>
<dbReference type="Pfam" id="PF02670">
    <property type="entry name" value="DXP_reductoisom"/>
    <property type="match status" value="1"/>
</dbReference>
<evidence type="ECO:0000259" key="10">
    <source>
        <dbReference type="Pfam" id="PF02670"/>
    </source>
</evidence>
<feature type="binding site" evidence="9">
    <location>
        <position position="222"/>
    </location>
    <ligand>
        <name>1-deoxy-D-xylulose 5-phosphate</name>
        <dbReference type="ChEBI" id="CHEBI:57792"/>
    </ligand>
</feature>
<dbReference type="NCBIfam" id="NF009114">
    <property type="entry name" value="PRK12464.1"/>
    <property type="match status" value="1"/>
</dbReference>
<feature type="domain" description="1-deoxy-D-xylulose 5-phosphate reductoisomerase C-terminal" evidence="11">
    <location>
        <begin position="147"/>
        <end position="233"/>
    </location>
</feature>
<feature type="binding site" evidence="9">
    <location>
        <position position="225"/>
    </location>
    <ligand>
        <name>1-deoxy-D-xylulose 5-phosphate</name>
        <dbReference type="ChEBI" id="CHEBI:57792"/>
    </ligand>
</feature>
<dbReference type="GO" id="GO:0030145">
    <property type="term" value="F:manganese ion binding"/>
    <property type="evidence" value="ECO:0007669"/>
    <property type="project" value="TreeGrafter"/>
</dbReference>
<feature type="binding site" evidence="9">
    <location>
        <position position="153"/>
    </location>
    <ligand>
        <name>Mn(2+)</name>
        <dbReference type="ChEBI" id="CHEBI:29035"/>
    </ligand>
</feature>
<evidence type="ECO:0000259" key="12">
    <source>
        <dbReference type="Pfam" id="PF13288"/>
    </source>
</evidence>
<dbReference type="NCBIfam" id="TIGR00243">
    <property type="entry name" value="Dxr"/>
    <property type="match status" value="1"/>
</dbReference>
<feature type="binding site" evidence="9">
    <location>
        <position position="209"/>
    </location>
    <ligand>
        <name>NADPH</name>
        <dbReference type="ChEBI" id="CHEBI:57783"/>
    </ligand>
</feature>
<keyword evidence="9" id="KW-0460">Magnesium</keyword>
<comment type="caution">
    <text evidence="9">Lacks conserved residue(s) required for the propagation of feature annotation.</text>
</comment>
<feature type="binding site" evidence="9">
    <location>
        <position position="225"/>
    </location>
    <ligand>
        <name>Mn(2+)</name>
        <dbReference type="ChEBI" id="CHEBI:29035"/>
    </ligand>
</feature>
<dbReference type="GO" id="GO:0016853">
    <property type="term" value="F:isomerase activity"/>
    <property type="evidence" value="ECO:0007669"/>
    <property type="project" value="UniProtKB-KW"/>
</dbReference>
<dbReference type="SUPFAM" id="SSF51735">
    <property type="entry name" value="NAD(P)-binding Rossmann-fold domains"/>
    <property type="match status" value="1"/>
</dbReference>
<dbReference type="PANTHER" id="PTHR30525:SF0">
    <property type="entry name" value="1-DEOXY-D-XYLULOSE 5-PHOSPHATE REDUCTOISOMERASE, CHLOROPLASTIC"/>
    <property type="match status" value="1"/>
</dbReference>
<accession>A0A3R7EXB7</accession>
<evidence type="ECO:0000256" key="9">
    <source>
        <dbReference type="HAMAP-Rule" id="MF_00183"/>
    </source>
</evidence>
<keyword evidence="7 9" id="KW-0414">Isoprene biosynthesis</keyword>
<evidence type="ECO:0000256" key="4">
    <source>
        <dbReference type="ARBA" id="ARBA00022857"/>
    </source>
</evidence>
<comment type="cofactor">
    <cofactor evidence="9">
        <name>Mg(2+)</name>
        <dbReference type="ChEBI" id="CHEBI:18420"/>
    </cofactor>
    <cofactor evidence="9">
        <name>Mn(2+)</name>
        <dbReference type="ChEBI" id="CHEBI:29035"/>
    </cofactor>
</comment>
<organism evidence="13 14">
    <name type="scientific">Alicycliphilus denitrificans</name>
    <dbReference type="NCBI Taxonomy" id="179636"/>
    <lineage>
        <taxon>Bacteria</taxon>
        <taxon>Pseudomonadati</taxon>
        <taxon>Pseudomonadota</taxon>
        <taxon>Betaproteobacteria</taxon>
        <taxon>Burkholderiales</taxon>
        <taxon>Comamonadaceae</taxon>
        <taxon>Alicycliphilus</taxon>
    </lineage>
</organism>
<dbReference type="InterPro" id="IPR013644">
    <property type="entry name" value="DXP_reductoisomerase_C"/>
</dbReference>
<dbReference type="InterPro" id="IPR013512">
    <property type="entry name" value="DXP_reductoisomerase_N"/>
</dbReference>
<dbReference type="HAMAP" id="MF_00183">
    <property type="entry name" value="DXP_reductoisom"/>
    <property type="match status" value="1"/>
</dbReference>
<keyword evidence="13" id="KW-0413">Isomerase</keyword>
<dbReference type="Pfam" id="PF13288">
    <property type="entry name" value="DXPR_C"/>
    <property type="match status" value="1"/>
</dbReference>
<feature type="binding site" evidence="9">
    <location>
        <position position="153"/>
    </location>
    <ligand>
        <name>1-deoxy-D-xylulose 5-phosphate</name>
        <dbReference type="ChEBI" id="CHEBI:57792"/>
    </ligand>
</feature>
<dbReference type="InterPro" id="IPR036291">
    <property type="entry name" value="NAD(P)-bd_dom_sf"/>
</dbReference>
<dbReference type="Pfam" id="PF08436">
    <property type="entry name" value="DXP_redisom_C"/>
    <property type="match status" value="1"/>
</dbReference>
<dbReference type="InterPro" id="IPR026877">
    <property type="entry name" value="DXPR_C"/>
</dbReference>
<evidence type="ECO:0000259" key="11">
    <source>
        <dbReference type="Pfam" id="PF08436"/>
    </source>
</evidence>
<dbReference type="GO" id="GO:0070402">
    <property type="term" value="F:NADPH binding"/>
    <property type="evidence" value="ECO:0007669"/>
    <property type="project" value="InterPro"/>
</dbReference>
<feature type="binding site" evidence="9">
    <location>
        <position position="14"/>
    </location>
    <ligand>
        <name>NADPH</name>
        <dbReference type="ChEBI" id="CHEBI:57783"/>
    </ligand>
</feature>
<dbReference type="PIRSF" id="PIRSF006205">
    <property type="entry name" value="Dxp_reductismrs"/>
    <property type="match status" value="1"/>
</dbReference>
<evidence type="ECO:0000313" key="13">
    <source>
        <dbReference type="EMBL" id="RKJ94617.1"/>
    </source>
</evidence>
<proteinExistence type="inferred from homology"/>
<dbReference type="AlphaFoldDB" id="A0A3R7EXB7"/>
<evidence type="ECO:0000256" key="3">
    <source>
        <dbReference type="ARBA" id="ARBA00022723"/>
    </source>
</evidence>
<comment type="similarity">
    <text evidence="2 9">Belongs to the DXR family.</text>
</comment>
<keyword evidence="5 9" id="KW-0560">Oxidoreductase</keyword>
<evidence type="ECO:0000256" key="6">
    <source>
        <dbReference type="ARBA" id="ARBA00023211"/>
    </source>
</evidence>
<dbReference type="EMBL" id="NKDB02000005">
    <property type="protein sequence ID" value="RKJ94617.1"/>
    <property type="molecule type" value="Genomic_DNA"/>
</dbReference>
<dbReference type="GO" id="GO:0030604">
    <property type="term" value="F:1-deoxy-D-xylulose-5-phosphate reductoisomerase activity"/>
    <property type="evidence" value="ECO:0007669"/>
    <property type="project" value="UniProtKB-UniRule"/>
</dbReference>
<dbReference type="PANTHER" id="PTHR30525">
    <property type="entry name" value="1-DEOXY-D-XYLULOSE 5-PHOSPHATE REDUCTOISOMERASE"/>
    <property type="match status" value="1"/>
</dbReference>
<feature type="binding site" evidence="9">
    <location>
        <position position="11"/>
    </location>
    <ligand>
        <name>NADPH</name>
        <dbReference type="ChEBI" id="CHEBI:57783"/>
    </ligand>
</feature>
<evidence type="ECO:0000256" key="5">
    <source>
        <dbReference type="ARBA" id="ARBA00023002"/>
    </source>
</evidence>
<keyword evidence="6 9" id="KW-0464">Manganese</keyword>